<keyword evidence="1" id="KW-0328">Glycosyltransferase</keyword>
<comment type="caution">
    <text evidence="3">The sequence shown here is derived from an EMBL/GenBank/DDBJ whole genome shotgun (WGS) entry which is preliminary data.</text>
</comment>
<sequence length="475" mass="53094">APDIEELGKNYGTVNADFLYEGPMTARRALVRSRNIPALYTFELVGQDNFLDTTTKLGIESFNERKHLGELLTLGVGETTLLENTAAYSVFAAEGQKAPVNPILKIEDSNGEVIYESRDVKKEQAFPKEDIYMINWTLCGLGGHEDRFREQAPDYIYQVDGKNALCAKTGTSDGPRDLYTMMYHKNLAVGVWIGNNNNTFMPGGWSFNTALPLARSIMDVTKDKYKPELFAKPENIKETIVCTETGMIPTPADQPCPSEKAIFIEGHAPMQDGRHIIYVCKANRLLPSTLPLEHQPLVDAGYIEGKIAVNAFLDLPKYQPLYEQALKRYYPKYTTKIPGIGECNIPADQLEGGGNTTTLPTEIDTSIRMYSPLFDLDSLRLPRSELSNTNMNIEINAPREVTEIRFYVEKAGETNDTLVETGPLLERDPGTNKTRYNFNFGVFDSYPAGDYNLFIDLFGSGEASIEVHMLPFSIL</sequence>
<evidence type="ECO:0000313" key="3">
    <source>
        <dbReference type="EMBL" id="MCA9381919.1"/>
    </source>
</evidence>
<dbReference type="GO" id="GO:0030288">
    <property type="term" value="C:outer membrane-bounded periplasmic space"/>
    <property type="evidence" value="ECO:0007669"/>
    <property type="project" value="TreeGrafter"/>
</dbReference>
<dbReference type="SUPFAM" id="SSF56601">
    <property type="entry name" value="beta-lactamase/transpeptidase-like"/>
    <property type="match status" value="1"/>
</dbReference>
<keyword evidence="2" id="KW-0808">Transferase</keyword>
<dbReference type="InterPro" id="IPR050396">
    <property type="entry name" value="Glycosyltr_51/Transpeptidase"/>
</dbReference>
<name>A0A955L2Y6_9BACT</name>
<dbReference type="GO" id="GO:0008955">
    <property type="term" value="F:peptidoglycan glycosyltransferase activity"/>
    <property type="evidence" value="ECO:0007669"/>
    <property type="project" value="TreeGrafter"/>
</dbReference>
<dbReference type="GO" id="GO:0009252">
    <property type="term" value="P:peptidoglycan biosynthetic process"/>
    <property type="evidence" value="ECO:0007669"/>
    <property type="project" value="TreeGrafter"/>
</dbReference>
<reference evidence="3" key="1">
    <citation type="submission" date="2020-04" db="EMBL/GenBank/DDBJ databases">
        <authorList>
            <person name="Zhang T."/>
        </authorList>
    </citation>
    <scope>NUCLEOTIDE SEQUENCE</scope>
    <source>
        <strain evidence="3">HKST-UBA10</strain>
    </source>
</reference>
<dbReference type="PANTHER" id="PTHR32282:SF33">
    <property type="entry name" value="PEPTIDOGLYCAN GLYCOSYLTRANSFERASE"/>
    <property type="match status" value="1"/>
</dbReference>
<proteinExistence type="predicted"/>
<organism evidence="3 4">
    <name type="scientific">Candidatus Dojkabacteria bacterium</name>
    <dbReference type="NCBI Taxonomy" id="2099670"/>
    <lineage>
        <taxon>Bacteria</taxon>
        <taxon>Candidatus Dojkabacteria</taxon>
    </lineage>
</organism>
<protein>
    <recommendedName>
        <fullName evidence="5">Penicillin-binding protein transpeptidase domain-containing protein</fullName>
    </recommendedName>
</protein>
<reference evidence="3" key="2">
    <citation type="journal article" date="2021" name="Microbiome">
        <title>Successional dynamics and alternative stable states in a saline activated sludge microbial community over 9 years.</title>
        <authorList>
            <person name="Wang Y."/>
            <person name="Ye J."/>
            <person name="Ju F."/>
            <person name="Liu L."/>
            <person name="Boyd J.A."/>
            <person name="Deng Y."/>
            <person name="Parks D.H."/>
            <person name="Jiang X."/>
            <person name="Yin X."/>
            <person name="Woodcroft B.J."/>
            <person name="Tyson G.W."/>
            <person name="Hugenholtz P."/>
            <person name="Polz M.F."/>
            <person name="Zhang T."/>
        </authorList>
    </citation>
    <scope>NUCLEOTIDE SEQUENCE</scope>
    <source>
        <strain evidence="3">HKST-UBA10</strain>
    </source>
</reference>
<evidence type="ECO:0000313" key="4">
    <source>
        <dbReference type="Proteomes" id="UP000782843"/>
    </source>
</evidence>
<dbReference type="EMBL" id="JAGQLG010000027">
    <property type="protein sequence ID" value="MCA9381919.1"/>
    <property type="molecule type" value="Genomic_DNA"/>
</dbReference>
<evidence type="ECO:0008006" key="5">
    <source>
        <dbReference type="Google" id="ProtNLM"/>
    </source>
</evidence>
<dbReference type="Proteomes" id="UP000782843">
    <property type="component" value="Unassembled WGS sequence"/>
</dbReference>
<accession>A0A955L2Y6</accession>
<evidence type="ECO:0000256" key="2">
    <source>
        <dbReference type="ARBA" id="ARBA00022679"/>
    </source>
</evidence>
<dbReference type="Gene3D" id="3.40.710.10">
    <property type="entry name" value="DD-peptidase/beta-lactamase superfamily"/>
    <property type="match status" value="1"/>
</dbReference>
<evidence type="ECO:0000256" key="1">
    <source>
        <dbReference type="ARBA" id="ARBA00022676"/>
    </source>
</evidence>
<feature type="non-terminal residue" evidence="3">
    <location>
        <position position="1"/>
    </location>
</feature>
<dbReference type="PANTHER" id="PTHR32282">
    <property type="entry name" value="BINDING PROTEIN TRANSPEPTIDASE, PUTATIVE-RELATED"/>
    <property type="match status" value="1"/>
</dbReference>
<dbReference type="AlphaFoldDB" id="A0A955L2Y6"/>
<dbReference type="InterPro" id="IPR012338">
    <property type="entry name" value="Beta-lactam/transpept-like"/>
</dbReference>
<gene>
    <name evidence="3" type="ORF">KC660_00750</name>
</gene>